<sequence length="386" mass="44934">MKYTKQQILAYLGEAYLHLGNVVVAYAHLSVLAKRADIVLLFWFQMLLMNWPEIPLAYRKKLRREMVLKKDVHMALSRTYLFKNDLKRAVKMGRRAATYARATEGIRNRALPYTYALDLDVAGGHFSHANKMELKFIKSALSIYESTSVESTVSMGCLYSAAFKSRYYSGNLVECIQPGEIALKIAQAAQAVEAEVFLLQKLVMALLHTKNFEKMQEILHPKMYMKEELNSYNHVSKMKLYHRLILEAFLEGSIALENPIRIFAVLKKSVDRHHLNIEHPGTRSNGLLIWLWYLRKGEFNRASNWQIPEYPELDIRQESMGDLLRIVQCQLLWLESKMRTNETFSPRMESCSNNLRYLLRIMKKKFTNTPHICYPGTIISKLILRF</sequence>
<keyword evidence="1" id="KW-0472">Membrane</keyword>
<dbReference type="EMBL" id="GBHO01010941">
    <property type="protein sequence ID" value="JAG32663.1"/>
    <property type="molecule type" value="Transcribed_RNA"/>
</dbReference>
<feature type="transmembrane region" description="Helical" evidence="1">
    <location>
        <begin position="38"/>
        <end position="58"/>
    </location>
</feature>
<reference evidence="2" key="2">
    <citation type="submission" date="2014-07" db="EMBL/GenBank/DDBJ databases">
        <authorList>
            <person name="Hull J."/>
        </authorList>
    </citation>
    <scope>NUCLEOTIDE SEQUENCE</scope>
</reference>
<evidence type="ECO:0000313" key="2">
    <source>
        <dbReference type="EMBL" id="JAG32663.1"/>
    </source>
</evidence>
<keyword evidence="1" id="KW-0812">Transmembrane</keyword>
<dbReference type="AlphaFoldDB" id="A0A0A9YNJ5"/>
<accession>A0A0A9YNJ5</accession>
<feature type="transmembrane region" description="Helical" evidence="1">
    <location>
        <begin position="12"/>
        <end position="32"/>
    </location>
</feature>
<dbReference type="EMBL" id="GBRD01010091">
    <property type="protein sequence ID" value="JAG55733.1"/>
    <property type="molecule type" value="Transcribed_RNA"/>
</dbReference>
<gene>
    <name evidence="2" type="ORF">CM83_99504</name>
</gene>
<proteinExistence type="predicted"/>
<protein>
    <submittedName>
        <fullName evidence="2">Uncharacterized protein</fullName>
    </submittedName>
</protein>
<reference evidence="2" key="1">
    <citation type="journal article" date="2014" name="PLoS ONE">
        <title>Transcriptome-Based Identification of ABC Transporters in the Western Tarnished Plant Bug Lygus hesperus.</title>
        <authorList>
            <person name="Hull J.J."/>
            <person name="Chaney K."/>
            <person name="Geib S.M."/>
            <person name="Fabrick J.A."/>
            <person name="Brent C.S."/>
            <person name="Walsh D."/>
            <person name="Lavine L.C."/>
        </authorList>
    </citation>
    <scope>NUCLEOTIDE SEQUENCE</scope>
</reference>
<name>A0A0A9YNJ5_LYGHE</name>
<evidence type="ECO:0000313" key="3">
    <source>
        <dbReference type="EMBL" id="JAG55733.1"/>
    </source>
</evidence>
<reference evidence="3" key="3">
    <citation type="submission" date="2014-09" db="EMBL/GenBank/DDBJ databases">
        <authorList>
            <person name="Magalhaes I.L.F."/>
            <person name="Oliveira U."/>
            <person name="Santos F.R."/>
            <person name="Vidigal T.H.D.A."/>
            <person name="Brescovit A.D."/>
            <person name="Santos A.J."/>
        </authorList>
    </citation>
    <scope>NUCLEOTIDE SEQUENCE</scope>
</reference>
<evidence type="ECO:0000256" key="1">
    <source>
        <dbReference type="SAM" id="Phobius"/>
    </source>
</evidence>
<organism evidence="2">
    <name type="scientific">Lygus hesperus</name>
    <name type="common">Western plant bug</name>
    <dbReference type="NCBI Taxonomy" id="30085"/>
    <lineage>
        <taxon>Eukaryota</taxon>
        <taxon>Metazoa</taxon>
        <taxon>Ecdysozoa</taxon>
        <taxon>Arthropoda</taxon>
        <taxon>Hexapoda</taxon>
        <taxon>Insecta</taxon>
        <taxon>Pterygota</taxon>
        <taxon>Neoptera</taxon>
        <taxon>Paraneoptera</taxon>
        <taxon>Hemiptera</taxon>
        <taxon>Heteroptera</taxon>
        <taxon>Panheteroptera</taxon>
        <taxon>Cimicomorpha</taxon>
        <taxon>Miridae</taxon>
        <taxon>Mirini</taxon>
        <taxon>Lygus</taxon>
    </lineage>
</organism>
<keyword evidence="1" id="KW-1133">Transmembrane helix</keyword>